<protein>
    <submittedName>
        <fullName evidence="1">Uncharacterized protein</fullName>
    </submittedName>
</protein>
<evidence type="ECO:0000313" key="1">
    <source>
        <dbReference type="EMBL" id="MBU3878271.1"/>
    </source>
</evidence>
<dbReference type="Proteomes" id="UP000723714">
    <property type="component" value="Unassembled WGS sequence"/>
</dbReference>
<comment type="caution">
    <text evidence="1">The sequence shown here is derived from an EMBL/GenBank/DDBJ whole genome shotgun (WGS) entry which is preliminary data.</text>
</comment>
<sequence length="234" mass="26401">MNIRLELEKIMEAYNTRTISTETWQASIAELLKSYAPLEIAIILKEFYHMDAEEIACAMHKISGEYPAVTVGAILLNERIYPKTTKEEMQRILTKVFPQEDISKALQILYPAYVTVDARIYWYDTGVDVDSDELLTVTYKGGLWNINPSQPSCDGEGIRIIAKPGYALPGRNEGCLVGKIGNGNAEYIGNHSTFLGPRKGRLYLTANDDIYQRYGAGYKDNYGSIQVEIKKELR</sequence>
<proteinExistence type="predicted"/>
<name>A0ABS6DA01_9FIRM</name>
<accession>A0ABS6DA01</accession>
<keyword evidence="2" id="KW-1185">Reference proteome</keyword>
<evidence type="ECO:0000313" key="2">
    <source>
        <dbReference type="Proteomes" id="UP000723714"/>
    </source>
</evidence>
<dbReference type="EMBL" id="JABACJ020000030">
    <property type="protein sequence ID" value="MBU3878271.1"/>
    <property type="molecule type" value="Genomic_DNA"/>
</dbReference>
<gene>
    <name evidence="1" type="ORF">HGO97_020935</name>
</gene>
<reference evidence="1 2" key="1">
    <citation type="submission" date="2021-06" db="EMBL/GenBank/DDBJ databases">
        <title>Faecalicatena sp. nov. isolated from porcine feces.</title>
        <authorList>
            <person name="Oh B.S."/>
            <person name="Lee J.H."/>
        </authorList>
    </citation>
    <scope>NUCLEOTIDE SEQUENCE [LARGE SCALE GENOMIC DNA]</scope>
    <source>
        <strain evidence="1 2">AGMB00832</strain>
    </source>
</reference>
<organism evidence="1 2">
    <name type="scientific">Faecalicatena faecalis</name>
    <dbReference type="NCBI Taxonomy" id="2726362"/>
    <lineage>
        <taxon>Bacteria</taxon>
        <taxon>Bacillati</taxon>
        <taxon>Bacillota</taxon>
        <taxon>Clostridia</taxon>
        <taxon>Lachnospirales</taxon>
        <taxon>Lachnospiraceae</taxon>
        <taxon>Faecalicatena</taxon>
    </lineage>
</organism>
<dbReference type="RefSeq" id="WP_216244944.1">
    <property type="nucleotide sequence ID" value="NZ_JABACJ020000030.1"/>
</dbReference>